<dbReference type="Proteomes" id="UP000318571">
    <property type="component" value="Chromosome 10"/>
</dbReference>
<evidence type="ECO:0000313" key="2">
    <source>
        <dbReference type="EMBL" id="TRY63273.1"/>
    </source>
</evidence>
<sequence length="481" mass="56174">MLNDSQSCSRDSTDQTLERNAHWSTIEPLAPLESGTTLIKGCLSGKPTMRHHPNQRYHLRQSISNSWLVISLWILQALWSSPAEAISALTHTLENGNLAGGLLPSLGQNDFHAISSRSVEDYSPLSASSLDQSGMHRQDRNHYFRSVRIPSDHYFRSLRSPSDHYFRSMRDPSDHYFRSLRSPNDHYFRSLRDVSDHYFRSMRSPNNHYFRSMRANPEPNDHYFRSLRVKETNNNHYFRSLRSNPSVEIRSPNDHYFRSLRTPQDHYFRSMRNPQDHYFRSMRTPQDHYFRSMRTPQDHYFRSLRSKSETRTGEGEEPLEDPKIAEEDSLQKDQKPEVQQDPQNHYFRSLRQSLGFQREYQRAIKAGTQNHYFRSMRKRSDGEKPNGPLSFKRLTGESSTPKALDHYFRSLRSQAPTRDDPFVQDNTSSPLEDDPSYLNQLLIQSVLDGKPYQGVEIPFSLTNMSGNNDDHSVVEPSEADH</sequence>
<feature type="region of interest" description="Disordered" evidence="1">
    <location>
        <begin position="413"/>
        <end position="435"/>
    </location>
</feature>
<evidence type="ECO:0000313" key="3">
    <source>
        <dbReference type="Proteomes" id="UP000318571"/>
    </source>
</evidence>
<protein>
    <submittedName>
        <fullName evidence="2">Uncharacterized protein</fullName>
    </submittedName>
</protein>
<feature type="compositionally biased region" description="Basic and acidic residues" evidence="1">
    <location>
        <begin position="290"/>
        <end position="338"/>
    </location>
</feature>
<evidence type="ECO:0000256" key="1">
    <source>
        <dbReference type="SAM" id="MobiDB-lite"/>
    </source>
</evidence>
<accession>A0A553NCU8</accession>
<proteinExistence type="predicted"/>
<organism evidence="2 3">
    <name type="scientific">Tigriopus californicus</name>
    <name type="common">Marine copepod</name>
    <dbReference type="NCBI Taxonomy" id="6832"/>
    <lineage>
        <taxon>Eukaryota</taxon>
        <taxon>Metazoa</taxon>
        <taxon>Ecdysozoa</taxon>
        <taxon>Arthropoda</taxon>
        <taxon>Crustacea</taxon>
        <taxon>Multicrustacea</taxon>
        <taxon>Hexanauplia</taxon>
        <taxon>Copepoda</taxon>
        <taxon>Harpacticoida</taxon>
        <taxon>Harpacticidae</taxon>
        <taxon>Tigriopus</taxon>
    </lineage>
</organism>
<dbReference type="AlphaFoldDB" id="A0A553NCU8"/>
<reference evidence="2 3" key="1">
    <citation type="journal article" date="2018" name="Nat. Ecol. Evol.">
        <title>Genomic signatures of mitonuclear coevolution across populations of Tigriopus californicus.</title>
        <authorList>
            <person name="Barreto F.S."/>
            <person name="Watson E.T."/>
            <person name="Lima T.G."/>
            <person name="Willett C.S."/>
            <person name="Edmands S."/>
            <person name="Li W."/>
            <person name="Burton R.S."/>
        </authorList>
    </citation>
    <scope>NUCLEOTIDE SEQUENCE [LARGE SCALE GENOMIC DNA]</scope>
    <source>
        <strain evidence="2 3">San Diego</strain>
    </source>
</reference>
<comment type="caution">
    <text evidence="2">The sequence shown here is derived from an EMBL/GenBank/DDBJ whole genome shotgun (WGS) entry which is preliminary data.</text>
</comment>
<name>A0A553NCU8_TIGCA</name>
<feature type="compositionally biased region" description="Basic and acidic residues" evidence="1">
    <location>
        <begin position="468"/>
        <end position="481"/>
    </location>
</feature>
<feature type="region of interest" description="Disordered" evidence="1">
    <location>
        <begin position="290"/>
        <end position="343"/>
    </location>
</feature>
<keyword evidence="3" id="KW-1185">Reference proteome</keyword>
<gene>
    <name evidence="2" type="ORF">TCAL_04654</name>
</gene>
<dbReference type="EMBL" id="VCGU01000458">
    <property type="protein sequence ID" value="TRY63273.1"/>
    <property type="molecule type" value="Genomic_DNA"/>
</dbReference>
<feature type="region of interest" description="Disordered" evidence="1">
    <location>
        <begin position="461"/>
        <end position="481"/>
    </location>
</feature>
<feature type="region of interest" description="Disordered" evidence="1">
    <location>
        <begin position="367"/>
        <end position="398"/>
    </location>
</feature>